<dbReference type="AlphaFoldDB" id="A0A286UCS0"/>
<dbReference type="EMBL" id="NBII01000007">
    <property type="protein sequence ID" value="PAV17412.1"/>
    <property type="molecule type" value="Genomic_DNA"/>
</dbReference>
<evidence type="ECO:0000313" key="3">
    <source>
        <dbReference type="Proteomes" id="UP000217199"/>
    </source>
</evidence>
<evidence type="ECO:0000256" key="1">
    <source>
        <dbReference type="SAM" id="MobiDB-lite"/>
    </source>
</evidence>
<gene>
    <name evidence="2" type="ORF">PNOK_0747600</name>
</gene>
<feature type="region of interest" description="Disordered" evidence="1">
    <location>
        <begin position="1"/>
        <end position="38"/>
    </location>
</feature>
<reference evidence="2 3" key="1">
    <citation type="journal article" date="2017" name="Mol. Ecol.">
        <title>Comparative and population genomic landscape of Phellinus noxius: A hypervariable fungus causing root rot in trees.</title>
        <authorList>
            <person name="Chung C.L."/>
            <person name="Lee T.J."/>
            <person name="Akiba M."/>
            <person name="Lee H.H."/>
            <person name="Kuo T.H."/>
            <person name="Liu D."/>
            <person name="Ke H.M."/>
            <person name="Yokoi T."/>
            <person name="Roa M.B."/>
            <person name="Lu M.J."/>
            <person name="Chang Y.Y."/>
            <person name="Ann P.J."/>
            <person name="Tsai J.N."/>
            <person name="Chen C.Y."/>
            <person name="Tzean S.S."/>
            <person name="Ota Y."/>
            <person name="Hattori T."/>
            <person name="Sahashi N."/>
            <person name="Liou R.F."/>
            <person name="Kikuchi T."/>
            <person name="Tsai I.J."/>
        </authorList>
    </citation>
    <scope>NUCLEOTIDE SEQUENCE [LARGE SCALE GENOMIC DNA]</scope>
    <source>
        <strain evidence="2 3">FFPRI411160</strain>
    </source>
</reference>
<protein>
    <submittedName>
        <fullName evidence="2">Uncharacterized protein</fullName>
    </submittedName>
</protein>
<comment type="caution">
    <text evidence="2">The sequence shown here is derived from an EMBL/GenBank/DDBJ whole genome shotgun (WGS) entry which is preliminary data.</text>
</comment>
<dbReference type="Proteomes" id="UP000217199">
    <property type="component" value="Unassembled WGS sequence"/>
</dbReference>
<evidence type="ECO:0000313" key="2">
    <source>
        <dbReference type="EMBL" id="PAV17412.1"/>
    </source>
</evidence>
<accession>A0A286UCS0</accession>
<organism evidence="2 3">
    <name type="scientific">Pyrrhoderma noxium</name>
    <dbReference type="NCBI Taxonomy" id="2282107"/>
    <lineage>
        <taxon>Eukaryota</taxon>
        <taxon>Fungi</taxon>
        <taxon>Dikarya</taxon>
        <taxon>Basidiomycota</taxon>
        <taxon>Agaricomycotina</taxon>
        <taxon>Agaricomycetes</taxon>
        <taxon>Hymenochaetales</taxon>
        <taxon>Hymenochaetaceae</taxon>
        <taxon>Pyrrhoderma</taxon>
    </lineage>
</organism>
<feature type="compositionally biased region" description="Polar residues" evidence="1">
    <location>
        <begin position="9"/>
        <end position="19"/>
    </location>
</feature>
<name>A0A286UCS0_9AGAM</name>
<dbReference type="InParanoid" id="A0A286UCS0"/>
<proteinExistence type="predicted"/>
<sequence>MPPPKKQRLSASNPGASSQPPKPTSGVKLLSTAPEGSGTTASVYKAVSENPNPEFSSILGKEVAVKKISPENSGRECWDNEKRAVTHMPVDPGLVGLIAKQK</sequence>
<keyword evidence="3" id="KW-1185">Reference proteome</keyword>